<dbReference type="OrthoDB" id="76388at2759"/>
<dbReference type="Proteomes" id="UP000008068">
    <property type="component" value="Unassembled WGS sequence"/>
</dbReference>
<dbReference type="InterPro" id="IPR017853">
    <property type="entry name" value="GH"/>
</dbReference>
<proteinExistence type="predicted"/>
<keyword evidence="3" id="KW-1185">Reference proteome</keyword>
<sequence length="261" mass="30513">MISISYDRSKHPNPMIPSLLEFIQTHGIDGVDFIFDWFEISPIGMDIDAVFMKELRSEFAKTARDRGRKEPYLISVMLPDHFTYAGPHLDALLGYADFINVHSINYERHWKTGLGSFPEEPLTLRVVEHKQIIADELKYVACVSRSPSRLNMPIDFYWFCWWNNTEGTLLPYRRKNTIGWKSKIKTYTENTTLEYDGKTLYILSEDVESIQEKMEYAKEKNIGGVVIWRIEFDDDRLTLLNAVASKVPCIDDRNKINYDCY</sequence>
<dbReference type="GO" id="GO:0008061">
    <property type="term" value="F:chitin binding"/>
    <property type="evidence" value="ECO:0007669"/>
    <property type="project" value="InterPro"/>
</dbReference>
<evidence type="ECO:0000313" key="3">
    <source>
        <dbReference type="Proteomes" id="UP000008068"/>
    </source>
</evidence>
<accession>G0NF20</accession>
<dbReference type="Pfam" id="PF00704">
    <property type="entry name" value="Glyco_hydro_18"/>
    <property type="match status" value="1"/>
</dbReference>
<dbReference type="InParanoid" id="G0NF20"/>
<dbReference type="SMART" id="SM00636">
    <property type="entry name" value="Glyco_18"/>
    <property type="match status" value="1"/>
</dbReference>
<dbReference type="PANTHER" id="PTHR46073:SF4">
    <property type="entry name" value="GH18 DOMAIN-CONTAINING PROTEIN"/>
    <property type="match status" value="1"/>
</dbReference>
<dbReference type="AlphaFoldDB" id="G0NF20"/>
<dbReference type="InterPro" id="IPR001223">
    <property type="entry name" value="Glyco_hydro18_cat"/>
</dbReference>
<feature type="domain" description="GH18" evidence="1">
    <location>
        <begin position="1"/>
        <end position="250"/>
    </location>
</feature>
<dbReference type="eggNOG" id="KOG2806">
    <property type="taxonomic scope" value="Eukaryota"/>
</dbReference>
<dbReference type="InterPro" id="IPR011583">
    <property type="entry name" value="Chitinase_II/V-like_cat"/>
</dbReference>
<dbReference type="STRING" id="135651.G0NF20"/>
<evidence type="ECO:0000313" key="2">
    <source>
        <dbReference type="EMBL" id="EGT59033.1"/>
    </source>
</evidence>
<dbReference type="GO" id="GO:0005975">
    <property type="term" value="P:carbohydrate metabolic process"/>
    <property type="evidence" value="ECO:0007669"/>
    <property type="project" value="InterPro"/>
</dbReference>
<dbReference type="PANTHER" id="PTHR46073">
    <property type="entry name" value="CHITINASE"/>
    <property type="match status" value="1"/>
</dbReference>
<dbReference type="PROSITE" id="PS51910">
    <property type="entry name" value="GH18_2"/>
    <property type="match status" value="1"/>
</dbReference>
<dbReference type="SUPFAM" id="SSF51445">
    <property type="entry name" value="(Trans)glycosidases"/>
    <property type="match status" value="1"/>
</dbReference>
<dbReference type="Gene3D" id="3.20.20.80">
    <property type="entry name" value="Glycosidases"/>
    <property type="match status" value="1"/>
</dbReference>
<dbReference type="EMBL" id="GL379874">
    <property type="protein sequence ID" value="EGT59033.1"/>
    <property type="molecule type" value="Genomic_DNA"/>
</dbReference>
<evidence type="ECO:0000259" key="1">
    <source>
        <dbReference type="PROSITE" id="PS51910"/>
    </source>
</evidence>
<protein>
    <recommendedName>
        <fullName evidence="1">GH18 domain-containing protein</fullName>
    </recommendedName>
</protein>
<name>G0NF20_CAEBE</name>
<dbReference type="HOGENOM" id="CLU_1267884_0_0_1"/>
<organism evidence="3">
    <name type="scientific">Caenorhabditis brenneri</name>
    <name type="common">Nematode worm</name>
    <dbReference type="NCBI Taxonomy" id="135651"/>
    <lineage>
        <taxon>Eukaryota</taxon>
        <taxon>Metazoa</taxon>
        <taxon>Ecdysozoa</taxon>
        <taxon>Nematoda</taxon>
        <taxon>Chromadorea</taxon>
        <taxon>Rhabditida</taxon>
        <taxon>Rhabditina</taxon>
        <taxon>Rhabditomorpha</taxon>
        <taxon>Rhabditoidea</taxon>
        <taxon>Rhabditidae</taxon>
        <taxon>Peloderinae</taxon>
        <taxon>Caenorhabditis</taxon>
    </lineage>
</organism>
<gene>
    <name evidence="2" type="ORF">CAEBREN_18758</name>
</gene>
<reference evidence="3" key="1">
    <citation type="submission" date="2011-07" db="EMBL/GenBank/DDBJ databases">
        <authorList>
            <consortium name="Caenorhabditis brenneri Sequencing and Analysis Consortium"/>
            <person name="Wilson R.K."/>
        </authorList>
    </citation>
    <scope>NUCLEOTIDE SEQUENCE [LARGE SCALE GENOMIC DNA]</scope>
    <source>
        <strain evidence="3">PB2801</strain>
    </source>
</reference>